<dbReference type="Pfam" id="PF08449">
    <property type="entry name" value="UAA"/>
    <property type="match status" value="1"/>
</dbReference>
<keyword evidence="5 10" id="KW-0812">Transmembrane</keyword>
<keyword evidence="12" id="KW-1185">Reference proteome</keyword>
<comment type="subcellular location">
    <subcellularLocation>
        <location evidence="1">Endoplasmic reticulum membrane</location>
        <topology evidence="1">Multi-pass membrane protein</topology>
    </subcellularLocation>
</comment>
<keyword evidence="3" id="KW-0813">Transport</keyword>
<sequence length="384" mass="41536">MSGTLAHLALCIGGVYSMFLIWAIAQERMSVKFTSVDGSSTAKFTSILTMNTAQSAAASLAALFYIYSTRAAGQSMRSALGIDRLVSASSNGNAHSNGNAKGKSKAPILASSAATRDLLFGYFKCAVLLTAAAPFGFVALSYISYPAMVLGKSCKLVPVMLMHKFLYRRKFPMYKYAVVTLLTVGIALFMVYSDAKKKSSHSAQVSTAERELFGLALLVINLILDGTVYSTQDEIISRHGVTGQQMMFWMNLFATVLTTCISILPLPYVPVLHPSGGRTEFEGARAFFEKYPSALAPLGQFAATGALGQLFIFETLRNFGSLALVTITLTRKLFTMLLSVVVYNHRLTPGQWLGGGIVFAGITLEAWMKRQETLQKRAAKAKAA</sequence>
<proteinExistence type="inferred from homology"/>
<evidence type="ECO:0000256" key="10">
    <source>
        <dbReference type="SAM" id="Phobius"/>
    </source>
</evidence>
<dbReference type="SUPFAM" id="SSF103481">
    <property type="entry name" value="Multidrug resistance efflux transporter EmrE"/>
    <property type="match status" value="1"/>
</dbReference>
<reference evidence="11 12" key="1">
    <citation type="journal article" date="2016" name="Mol. Biol. Evol.">
        <title>Comparative Genomics of Early-Diverging Mushroom-Forming Fungi Provides Insights into the Origins of Lignocellulose Decay Capabilities.</title>
        <authorList>
            <person name="Nagy L.G."/>
            <person name="Riley R."/>
            <person name="Tritt A."/>
            <person name="Adam C."/>
            <person name="Daum C."/>
            <person name="Floudas D."/>
            <person name="Sun H."/>
            <person name="Yadav J.S."/>
            <person name="Pangilinan J."/>
            <person name="Larsson K.H."/>
            <person name="Matsuura K."/>
            <person name="Barry K."/>
            <person name="Labutti K."/>
            <person name="Kuo R."/>
            <person name="Ohm R.A."/>
            <person name="Bhattacharya S.S."/>
            <person name="Shirouzu T."/>
            <person name="Yoshinaga Y."/>
            <person name="Martin F.M."/>
            <person name="Grigoriev I.V."/>
            <person name="Hibbett D.S."/>
        </authorList>
    </citation>
    <scope>NUCLEOTIDE SEQUENCE [LARGE SCALE GENOMIC DNA]</scope>
    <source>
        <strain evidence="11 12">HHB12029</strain>
    </source>
</reference>
<gene>
    <name evidence="11" type="ORF">EXIGLDRAFT_760695</name>
</gene>
<organism evidence="11 12">
    <name type="scientific">Exidia glandulosa HHB12029</name>
    <dbReference type="NCBI Taxonomy" id="1314781"/>
    <lineage>
        <taxon>Eukaryota</taxon>
        <taxon>Fungi</taxon>
        <taxon>Dikarya</taxon>
        <taxon>Basidiomycota</taxon>
        <taxon>Agaricomycotina</taxon>
        <taxon>Agaricomycetes</taxon>
        <taxon>Auriculariales</taxon>
        <taxon>Exidiaceae</taxon>
        <taxon>Exidia</taxon>
    </lineage>
</organism>
<dbReference type="InParanoid" id="A0A165P0R9"/>
<keyword evidence="8 10" id="KW-0472">Membrane</keyword>
<dbReference type="FunCoup" id="A0A165P0R9">
    <property type="interactions" value="485"/>
</dbReference>
<dbReference type="GO" id="GO:0005459">
    <property type="term" value="F:UDP-galactose transmembrane transporter activity"/>
    <property type="evidence" value="ECO:0007669"/>
    <property type="project" value="TreeGrafter"/>
</dbReference>
<evidence type="ECO:0000313" key="12">
    <source>
        <dbReference type="Proteomes" id="UP000077266"/>
    </source>
</evidence>
<keyword evidence="7 10" id="KW-1133">Transmembrane helix</keyword>
<evidence type="ECO:0000313" key="11">
    <source>
        <dbReference type="EMBL" id="KZW01483.1"/>
    </source>
</evidence>
<feature type="transmembrane region" description="Helical" evidence="10">
    <location>
        <begin position="173"/>
        <end position="192"/>
    </location>
</feature>
<dbReference type="GO" id="GO:0005460">
    <property type="term" value="F:UDP-glucose transmembrane transporter activity"/>
    <property type="evidence" value="ECO:0007669"/>
    <property type="project" value="TreeGrafter"/>
</dbReference>
<evidence type="ECO:0000256" key="4">
    <source>
        <dbReference type="ARBA" id="ARBA00022597"/>
    </source>
</evidence>
<feature type="transmembrane region" description="Helical" evidence="10">
    <location>
        <begin position="319"/>
        <end position="343"/>
    </location>
</feature>
<dbReference type="GO" id="GO:0005789">
    <property type="term" value="C:endoplasmic reticulum membrane"/>
    <property type="evidence" value="ECO:0007669"/>
    <property type="project" value="UniProtKB-SubCell"/>
</dbReference>
<protein>
    <recommendedName>
        <fullName evidence="9">UDP-galactose transporter homolog 1</fullName>
    </recommendedName>
</protein>
<evidence type="ECO:0000256" key="2">
    <source>
        <dbReference type="ARBA" id="ARBA00010694"/>
    </source>
</evidence>
<dbReference type="PANTHER" id="PTHR10778">
    <property type="entry name" value="SOLUTE CARRIER FAMILY 35 MEMBER B"/>
    <property type="match status" value="1"/>
</dbReference>
<evidence type="ECO:0000256" key="1">
    <source>
        <dbReference type="ARBA" id="ARBA00004477"/>
    </source>
</evidence>
<evidence type="ECO:0000256" key="7">
    <source>
        <dbReference type="ARBA" id="ARBA00022989"/>
    </source>
</evidence>
<evidence type="ECO:0000256" key="9">
    <source>
        <dbReference type="ARBA" id="ARBA00041103"/>
    </source>
</evidence>
<feature type="transmembrane region" description="Helical" evidence="10">
    <location>
        <begin position="46"/>
        <end position="67"/>
    </location>
</feature>
<feature type="transmembrane region" description="Helical" evidence="10">
    <location>
        <begin position="252"/>
        <end position="271"/>
    </location>
</feature>
<dbReference type="Proteomes" id="UP000077266">
    <property type="component" value="Unassembled WGS sequence"/>
</dbReference>
<dbReference type="EMBL" id="KV425893">
    <property type="protein sequence ID" value="KZW01483.1"/>
    <property type="molecule type" value="Genomic_DNA"/>
</dbReference>
<feature type="transmembrane region" description="Helical" evidence="10">
    <location>
        <begin position="6"/>
        <end position="25"/>
    </location>
</feature>
<feature type="transmembrane region" description="Helical" evidence="10">
    <location>
        <begin position="119"/>
        <end position="143"/>
    </location>
</feature>
<dbReference type="InterPro" id="IPR037185">
    <property type="entry name" value="EmrE-like"/>
</dbReference>
<feature type="transmembrane region" description="Helical" evidence="10">
    <location>
        <begin position="291"/>
        <end position="312"/>
    </location>
</feature>
<evidence type="ECO:0000256" key="5">
    <source>
        <dbReference type="ARBA" id="ARBA00022692"/>
    </source>
</evidence>
<dbReference type="AlphaFoldDB" id="A0A165P0R9"/>
<evidence type="ECO:0000256" key="6">
    <source>
        <dbReference type="ARBA" id="ARBA00022824"/>
    </source>
</evidence>
<comment type="similarity">
    <text evidence="2">Belongs to the nucleotide-sugar transporter family. SLC35B subfamily.</text>
</comment>
<evidence type="ECO:0000256" key="8">
    <source>
        <dbReference type="ARBA" id="ARBA00023136"/>
    </source>
</evidence>
<keyword evidence="6" id="KW-0256">Endoplasmic reticulum</keyword>
<dbReference type="GO" id="GO:0000139">
    <property type="term" value="C:Golgi membrane"/>
    <property type="evidence" value="ECO:0007669"/>
    <property type="project" value="TreeGrafter"/>
</dbReference>
<name>A0A165P0R9_EXIGL</name>
<dbReference type="PANTHER" id="PTHR10778:SF10">
    <property type="entry name" value="SOLUTE CARRIER FAMILY 35 MEMBER B1"/>
    <property type="match status" value="1"/>
</dbReference>
<feature type="transmembrane region" description="Helical" evidence="10">
    <location>
        <begin position="349"/>
        <end position="367"/>
    </location>
</feature>
<dbReference type="OrthoDB" id="1601at2759"/>
<dbReference type="STRING" id="1314781.A0A165P0R9"/>
<accession>A0A165P0R9</accession>
<dbReference type="InterPro" id="IPR013657">
    <property type="entry name" value="SCL35B1-4/HUT1"/>
</dbReference>
<evidence type="ECO:0000256" key="3">
    <source>
        <dbReference type="ARBA" id="ARBA00022448"/>
    </source>
</evidence>
<keyword evidence="4" id="KW-0762">Sugar transport</keyword>